<proteinExistence type="inferred from homology"/>
<dbReference type="Pfam" id="PF01327">
    <property type="entry name" value="Pep_deformylase"/>
    <property type="match status" value="1"/>
</dbReference>
<feature type="active site" evidence="2">
    <location>
        <position position="131"/>
    </location>
</feature>
<evidence type="ECO:0000313" key="4">
    <source>
        <dbReference type="Proteomes" id="UP000810292"/>
    </source>
</evidence>
<dbReference type="GO" id="GO:0046872">
    <property type="term" value="F:metal ion binding"/>
    <property type="evidence" value="ECO:0007669"/>
    <property type="project" value="UniProtKB-KW"/>
</dbReference>
<dbReference type="Gene3D" id="3.90.45.10">
    <property type="entry name" value="Peptide deformylase"/>
    <property type="match status" value="1"/>
</dbReference>
<reference evidence="3" key="1">
    <citation type="submission" date="2020-10" db="EMBL/GenBank/DDBJ databases">
        <authorList>
            <person name="Gilroy R."/>
        </authorList>
    </citation>
    <scope>NUCLEOTIDE SEQUENCE</scope>
    <source>
        <strain evidence="3">14700</strain>
    </source>
</reference>
<evidence type="ECO:0000256" key="2">
    <source>
        <dbReference type="HAMAP-Rule" id="MF_00163"/>
    </source>
</evidence>
<dbReference type="InterPro" id="IPR036821">
    <property type="entry name" value="Peptide_deformylase_sf"/>
</dbReference>
<comment type="caution">
    <text evidence="3">The sequence shown here is derived from an EMBL/GenBank/DDBJ whole genome shotgun (WGS) entry which is preliminary data.</text>
</comment>
<dbReference type="AlphaFoldDB" id="A0A9D9IBD6"/>
<evidence type="ECO:0000313" key="3">
    <source>
        <dbReference type="EMBL" id="MBO8469131.1"/>
    </source>
</evidence>
<dbReference type="EMBL" id="JADIMF010000077">
    <property type="protein sequence ID" value="MBO8469131.1"/>
    <property type="molecule type" value="Genomic_DNA"/>
</dbReference>
<dbReference type="Proteomes" id="UP000810292">
    <property type="component" value="Unassembled WGS sequence"/>
</dbReference>
<dbReference type="NCBIfam" id="TIGR00079">
    <property type="entry name" value="pept_deformyl"/>
    <property type="match status" value="1"/>
</dbReference>
<sequence>MLDIYTLGDDVLREECKDITEFGDAIRMLADAMIDTLDEADGVGLAGPQVGVSQNIFVVHIRGEKPLVFINPVITETSIETGVYEEGCLSIPGVYHDVTRPMAVTIQAQDVNGKHFTIKADGLLARVIQHENDHLHGKLYIDHLDERERDKVLRSYEKKNKARRRQKARV</sequence>
<dbReference type="EC" id="3.5.1.88" evidence="2"/>
<dbReference type="GO" id="GO:0042586">
    <property type="term" value="F:peptide deformylase activity"/>
    <property type="evidence" value="ECO:0007669"/>
    <property type="project" value="UniProtKB-UniRule"/>
</dbReference>
<dbReference type="PRINTS" id="PR01576">
    <property type="entry name" value="PDEFORMYLASE"/>
</dbReference>
<comment type="function">
    <text evidence="2">Removes the formyl group from the N-terminal Met of newly synthesized proteins. Requires at least a dipeptide for an efficient rate of reaction. N-terminal L-methionine is a prerequisite for activity but the enzyme has broad specificity at other positions.</text>
</comment>
<dbReference type="PANTHER" id="PTHR10458:SF22">
    <property type="entry name" value="PEPTIDE DEFORMYLASE"/>
    <property type="match status" value="1"/>
</dbReference>
<keyword evidence="2" id="KW-0408">Iron</keyword>
<feature type="binding site" evidence="2">
    <location>
        <position position="88"/>
    </location>
    <ligand>
        <name>Fe cation</name>
        <dbReference type="ChEBI" id="CHEBI:24875"/>
    </ligand>
</feature>
<dbReference type="NCBIfam" id="NF001159">
    <property type="entry name" value="PRK00150.1-3"/>
    <property type="match status" value="1"/>
</dbReference>
<dbReference type="PANTHER" id="PTHR10458">
    <property type="entry name" value="PEPTIDE DEFORMYLASE"/>
    <property type="match status" value="1"/>
</dbReference>
<keyword evidence="2" id="KW-0648">Protein biosynthesis</keyword>
<dbReference type="SUPFAM" id="SSF56420">
    <property type="entry name" value="Peptide deformylase"/>
    <property type="match status" value="1"/>
</dbReference>
<comment type="similarity">
    <text evidence="1 2">Belongs to the polypeptide deformylase family.</text>
</comment>
<gene>
    <name evidence="2 3" type="primary">def</name>
    <name evidence="3" type="ORF">IAA72_05040</name>
</gene>
<comment type="cofactor">
    <cofactor evidence="2">
        <name>Fe(2+)</name>
        <dbReference type="ChEBI" id="CHEBI:29033"/>
    </cofactor>
    <text evidence="2">Binds 1 Fe(2+) ion.</text>
</comment>
<dbReference type="HAMAP" id="MF_00163">
    <property type="entry name" value="Pep_deformylase"/>
    <property type="match status" value="1"/>
</dbReference>
<accession>A0A9D9IBD6</accession>
<reference evidence="3" key="2">
    <citation type="journal article" date="2021" name="PeerJ">
        <title>Extensive microbial diversity within the chicken gut microbiome revealed by metagenomics and culture.</title>
        <authorList>
            <person name="Gilroy R."/>
            <person name="Ravi A."/>
            <person name="Getino M."/>
            <person name="Pursley I."/>
            <person name="Horton D.L."/>
            <person name="Alikhan N.F."/>
            <person name="Baker D."/>
            <person name="Gharbi K."/>
            <person name="Hall N."/>
            <person name="Watson M."/>
            <person name="Adriaenssens E.M."/>
            <person name="Foster-Nyarko E."/>
            <person name="Jarju S."/>
            <person name="Secka A."/>
            <person name="Antonio M."/>
            <person name="Oren A."/>
            <person name="Chaudhuri R.R."/>
            <person name="La Ragione R."/>
            <person name="Hildebrand F."/>
            <person name="Pallen M.J."/>
        </authorList>
    </citation>
    <scope>NUCLEOTIDE SEQUENCE</scope>
    <source>
        <strain evidence="3">14700</strain>
    </source>
</reference>
<dbReference type="PIRSF" id="PIRSF004749">
    <property type="entry name" value="Pep_def"/>
    <property type="match status" value="1"/>
</dbReference>
<comment type="catalytic activity">
    <reaction evidence="2">
        <text>N-terminal N-formyl-L-methionyl-[peptide] + H2O = N-terminal L-methionyl-[peptide] + formate</text>
        <dbReference type="Rhea" id="RHEA:24420"/>
        <dbReference type="Rhea" id="RHEA-COMP:10639"/>
        <dbReference type="Rhea" id="RHEA-COMP:10640"/>
        <dbReference type="ChEBI" id="CHEBI:15377"/>
        <dbReference type="ChEBI" id="CHEBI:15740"/>
        <dbReference type="ChEBI" id="CHEBI:49298"/>
        <dbReference type="ChEBI" id="CHEBI:64731"/>
        <dbReference type="EC" id="3.5.1.88"/>
    </reaction>
</comment>
<name>A0A9D9IBD6_9SPIO</name>
<dbReference type="GO" id="GO:0006412">
    <property type="term" value="P:translation"/>
    <property type="evidence" value="ECO:0007669"/>
    <property type="project" value="UniProtKB-UniRule"/>
</dbReference>
<protein>
    <recommendedName>
        <fullName evidence="2">Peptide deformylase</fullName>
        <shortName evidence="2">PDF</shortName>
        <ecNumber evidence="2">3.5.1.88</ecNumber>
    </recommendedName>
    <alternativeName>
        <fullName evidence="2">Polypeptide deformylase</fullName>
    </alternativeName>
</protein>
<keyword evidence="2 3" id="KW-0378">Hydrolase</keyword>
<dbReference type="CDD" id="cd00487">
    <property type="entry name" value="Pep_deformylase"/>
    <property type="match status" value="1"/>
</dbReference>
<evidence type="ECO:0000256" key="1">
    <source>
        <dbReference type="ARBA" id="ARBA00010759"/>
    </source>
</evidence>
<keyword evidence="2" id="KW-0479">Metal-binding</keyword>
<dbReference type="InterPro" id="IPR023635">
    <property type="entry name" value="Peptide_deformylase"/>
</dbReference>
<feature type="binding site" evidence="2">
    <location>
        <position position="134"/>
    </location>
    <ligand>
        <name>Fe cation</name>
        <dbReference type="ChEBI" id="CHEBI:24875"/>
    </ligand>
</feature>
<organism evidence="3 4">
    <name type="scientific">Candidatus Ornithospirochaeta stercoravium</name>
    <dbReference type="NCBI Taxonomy" id="2840897"/>
    <lineage>
        <taxon>Bacteria</taxon>
        <taxon>Pseudomonadati</taxon>
        <taxon>Spirochaetota</taxon>
        <taxon>Spirochaetia</taxon>
        <taxon>Spirochaetales</taxon>
        <taxon>Spirochaetaceae</taxon>
        <taxon>Spirochaetaceae incertae sedis</taxon>
        <taxon>Candidatus Ornithospirochaeta</taxon>
    </lineage>
</organism>
<feature type="binding site" evidence="2">
    <location>
        <position position="130"/>
    </location>
    <ligand>
        <name>Fe cation</name>
        <dbReference type="ChEBI" id="CHEBI:24875"/>
    </ligand>
</feature>